<feature type="domain" description="WKF" evidence="2">
    <location>
        <begin position="219"/>
        <end position="279"/>
    </location>
</feature>
<evidence type="ECO:0000256" key="1">
    <source>
        <dbReference type="SAM" id="MobiDB-lite"/>
    </source>
</evidence>
<evidence type="ECO:0000313" key="3">
    <source>
        <dbReference type="EMBL" id="KZT26964.1"/>
    </source>
</evidence>
<evidence type="ECO:0000259" key="2">
    <source>
        <dbReference type="Pfam" id="PF10180"/>
    </source>
</evidence>
<reference evidence="3 4" key="1">
    <citation type="journal article" date="2016" name="Mol. Biol. Evol.">
        <title>Comparative Genomics of Early-Diverging Mushroom-Forming Fungi Provides Insights into the Origins of Lignocellulose Decay Capabilities.</title>
        <authorList>
            <person name="Nagy L.G."/>
            <person name="Riley R."/>
            <person name="Tritt A."/>
            <person name="Adam C."/>
            <person name="Daum C."/>
            <person name="Floudas D."/>
            <person name="Sun H."/>
            <person name="Yadav J.S."/>
            <person name="Pangilinan J."/>
            <person name="Larsson K.H."/>
            <person name="Matsuura K."/>
            <person name="Barry K."/>
            <person name="Labutti K."/>
            <person name="Kuo R."/>
            <person name="Ohm R.A."/>
            <person name="Bhattacharya S.S."/>
            <person name="Shirouzu T."/>
            <person name="Yoshinaga Y."/>
            <person name="Martin F.M."/>
            <person name="Grigoriev I.V."/>
            <person name="Hibbett D.S."/>
        </authorList>
    </citation>
    <scope>NUCLEOTIDE SEQUENCE [LARGE SCALE GENOMIC DNA]</scope>
    <source>
        <strain evidence="3 4">HHB14362 ss-1</strain>
    </source>
</reference>
<dbReference type="PANTHER" id="PTHR22306">
    <property type="entry name" value="CHROMOSOME 7 OPEN READING FRAME 50"/>
    <property type="match status" value="1"/>
</dbReference>
<proteinExistence type="predicted"/>
<sequence>MAVEITEDTVRKAEKRSKKAQKDETSEEKEKEHKKSKAVRQARAEEGELEREDRKGKKKKRKLDEDQWVAVEDRQGKKRKKKRSKQEHDAAEVPLNNSEGAPETVEVSIGPSLKKRKHKRKDSGAHTDLPGESSQDVEEETVESEKKSKSKHKSTTGDGEMMPVEKKKKRHKMSDSAAEADERERPKSKKRKHSKKDTGYPDPTEDSTLSEQASKALNYARSQFSNPDTWKFNKARQNWLTRNVWSAESIPDTYMPLVTRYLSKVQGGVRENLLKVCNATLAASVPSVLTAESVEKSPLKSILKSSSAAKDEEAAANAVEQSAQPSILTDQTKRFRAEALLQALSSQATNAADTT</sequence>
<dbReference type="EMBL" id="KV425564">
    <property type="protein sequence ID" value="KZT26964.1"/>
    <property type="molecule type" value="Genomic_DNA"/>
</dbReference>
<keyword evidence="4" id="KW-1185">Reference proteome</keyword>
<dbReference type="InParanoid" id="A0A165TP56"/>
<feature type="compositionally biased region" description="Basic and acidic residues" evidence="1">
    <location>
        <begin position="42"/>
        <end position="55"/>
    </location>
</feature>
<gene>
    <name evidence="3" type="ORF">NEOLEDRAFT_1240628</name>
</gene>
<evidence type="ECO:0000313" key="4">
    <source>
        <dbReference type="Proteomes" id="UP000076761"/>
    </source>
</evidence>
<feature type="compositionally biased region" description="Basic residues" evidence="1">
    <location>
        <begin position="76"/>
        <end position="85"/>
    </location>
</feature>
<dbReference type="AlphaFoldDB" id="A0A165TP56"/>
<dbReference type="Proteomes" id="UP000076761">
    <property type="component" value="Unassembled WGS sequence"/>
</dbReference>
<dbReference type="PANTHER" id="PTHR22306:SF2">
    <property type="entry name" value="CHROMOSOME 7 OPEN READING FRAME 50"/>
    <property type="match status" value="1"/>
</dbReference>
<name>A0A165TP56_9AGAM</name>
<dbReference type="InterPro" id="IPR019327">
    <property type="entry name" value="WKF"/>
</dbReference>
<organism evidence="3 4">
    <name type="scientific">Neolentinus lepideus HHB14362 ss-1</name>
    <dbReference type="NCBI Taxonomy" id="1314782"/>
    <lineage>
        <taxon>Eukaryota</taxon>
        <taxon>Fungi</taxon>
        <taxon>Dikarya</taxon>
        <taxon>Basidiomycota</taxon>
        <taxon>Agaricomycotina</taxon>
        <taxon>Agaricomycetes</taxon>
        <taxon>Gloeophyllales</taxon>
        <taxon>Gloeophyllaceae</taxon>
        <taxon>Neolentinus</taxon>
    </lineage>
</organism>
<dbReference type="Pfam" id="PF10180">
    <property type="entry name" value="WKF"/>
    <property type="match status" value="1"/>
</dbReference>
<dbReference type="OrthoDB" id="10261563at2759"/>
<feature type="compositionally biased region" description="Basic residues" evidence="1">
    <location>
        <begin position="186"/>
        <end position="195"/>
    </location>
</feature>
<protein>
    <recommendedName>
        <fullName evidence="2">WKF domain-containing protein</fullName>
    </recommendedName>
</protein>
<feature type="compositionally biased region" description="Basic and acidic residues" evidence="1">
    <location>
        <begin position="20"/>
        <end position="33"/>
    </location>
</feature>
<accession>A0A165TP56</accession>
<feature type="region of interest" description="Disordered" evidence="1">
    <location>
        <begin position="1"/>
        <end position="210"/>
    </location>
</feature>
<dbReference type="STRING" id="1314782.A0A165TP56"/>